<evidence type="ECO:0000313" key="3">
    <source>
        <dbReference type="Proteomes" id="UP000007799"/>
    </source>
</evidence>
<feature type="compositionally biased region" description="Low complexity" evidence="1">
    <location>
        <begin position="870"/>
        <end position="915"/>
    </location>
</feature>
<evidence type="ECO:0000256" key="1">
    <source>
        <dbReference type="SAM" id="MobiDB-lite"/>
    </source>
</evidence>
<feature type="compositionally biased region" description="Basic and acidic residues" evidence="1">
    <location>
        <begin position="860"/>
        <end position="869"/>
    </location>
</feature>
<dbReference type="KEGG" id="sre:PTSG_08899"/>
<dbReference type="GeneID" id="16070839"/>
<gene>
    <name evidence="2" type="ORF">PTSG_08899</name>
</gene>
<sequence>MTTFSCSQWALIAERLLPLDRLQRQAIDKDLHLVHVAGPRRRATPEIRAERDSIRGFLRLMMTCRELYHDLPFAVPKWCLSDNFKFIFRCHGVIDWPPEFAKDSGLPHEQAWLDDRFLALSWLGVNWSKSCCVFERTKFHSCFRAKAQTCVKVLTYSPVGLLHEYAQAFKRDANTARSRSGTATSVTSALAADPSSSTTTTTVATPTTTAATATAGAEATTTTATAATVRSTRRIHTPPRAALLQLCITIESMVELTQFMQLLMDMQRCAVRIMCKVKIQFRSGHPTTIRDLSFFDLHHITLHSSDVELVNVRFYGVHEVQWFACGHQRLDTVEFVRAHKVLLSQPPTTGIPVNTEALRGVPYVVLWGVVPSDLGPLRRATGVSLRDTYAHDVPSLRDVRILALDKCQLDELPALTLNSEVVLLTDQNHIGALTLPAASRVRVDRCPLRAITVGQQAPSLGPDSTRTHRLPNQHPGTIHVTDVHISNCQLLESLTVHDNGSTTSNRACQVYIAGASALRRLKLMPRTELTTAGCAQFPLQCLQSTPMHTMRLAVASTLARLQSLPDDANVLLGCCQGCAISAGDAALQPRYDTSTNVNTTTSTAPPFSGSTEAAGSSAARGTTSTRAQLPPCVKQIDMMTITGPTTPAQLQAFHAQASTNPSVAHGVYYEANLLWIGEERPARVCGDASEGAKLTEPVAEVADNNSTADRPSVLNAESLSKLKERARAARARARTEAPQMYITRKGHNNHINHVRFYHSRNYFCYNNNNNSSSSSTSSTASSTSSSTSTNTSTSTSTSTSSAAATTLAQFGGIFADSSSTVAIPPVVPIPDDPIGLEALHVPDSGSTSSSTSPSSWLVDLRPKHMHDGRTTTTTASTSTTTTTTASTSTTTTTTASTSTTTTTSTTTASISSSSSGGIDLLPGSDPLASLPRVDPLAPDACSTLVSEIESERNNDAAWDAMVAVPEDNDLAMLLPQWNIDVNAVDSMVLGDDGMAPHTMHEAASLHEAVSTTSSDTQGSPPPAGPACSPVQKTSKDTGLEALGDEHDDTAVPSLATTPHCDSADAGSGGNLQVTRDGGALVASDDRARGCEGRGEKCGEGDAVGVEGEGVLGKSEAEDMASSHSNVVFVDAQASGAVTSKRPRWYRLLTRMVLRNAQLDRQFRGFEAFSRLARVELVSCTLNHAVISNIADVGIYMCTGIASVRGVKKLVANSLRLTFQSLEDIAEAYIVASSETYIGHTANVAKCDIDLRGLRRFLQRQTRETLQVPLLERARALDGIACLHLTWSYLKKDPDRPYDAVLQMTKQRWPKTLRERFLLYRQIVQDMKEKRQEHPRMLELRLERT</sequence>
<organism evidence="3">
    <name type="scientific">Salpingoeca rosetta (strain ATCC 50818 / BSB-021)</name>
    <dbReference type="NCBI Taxonomy" id="946362"/>
    <lineage>
        <taxon>Eukaryota</taxon>
        <taxon>Choanoflagellata</taxon>
        <taxon>Craspedida</taxon>
        <taxon>Salpingoecidae</taxon>
        <taxon>Salpingoeca</taxon>
    </lineage>
</organism>
<evidence type="ECO:0000313" key="2">
    <source>
        <dbReference type="EMBL" id="EGD77809.1"/>
    </source>
</evidence>
<feature type="region of interest" description="Disordered" evidence="1">
    <location>
        <begin position="185"/>
        <end position="217"/>
    </location>
</feature>
<feature type="compositionally biased region" description="Low complexity" evidence="1">
    <location>
        <begin position="187"/>
        <end position="217"/>
    </location>
</feature>
<keyword evidence="3" id="KW-1185">Reference proteome</keyword>
<accession>F2UL10</accession>
<protein>
    <submittedName>
        <fullName evidence="2">Uncharacterized protein</fullName>
    </submittedName>
</protein>
<feature type="compositionally biased region" description="Low complexity" evidence="1">
    <location>
        <begin position="844"/>
        <end position="855"/>
    </location>
</feature>
<feature type="region of interest" description="Disordered" evidence="1">
    <location>
        <begin position="1004"/>
        <end position="1079"/>
    </location>
</feature>
<feature type="region of interest" description="Disordered" evidence="1">
    <location>
        <begin position="837"/>
        <end position="933"/>
    </location>
</feature>
<dbReference type="InParanoid" id="F2UL10"/>
<proteinExistence type="predicted"/>
<feature type="region of interest" description="Disordered" evidence="1">
    <location>
        <begin position="770"/>
        <end position="801"/>
    </location>
</feature>
<dbReference type="RefSeq" id="XP_004990285.1">
    <property type="nucleotide sequence ID" value="XM_004990228.1"/>
</dbReference>
<dbReference type="Proteomes" id="UP000007799">
    <property type="component" value="Unassembled WGS sequence"/>
</dbReference>
<feature type="region of interest" description="Disordered" evidence="1">
    <location>
        <begin position="596"/>
        <end position="626"/>
    </location>
</feature>
<reference evidence="2" key="1">
    <citation type="submission" date="2009-08" db="EMBL/GenBank/DDBJ databases">
        <title>Annotation of Salpingoeca rosetta.</title>
        <authorList>
            <consortium name="The Broad Institute Genome Sequencing Platform"/>
            <person name="Russ C."/>
            <person name="Cuomo C."/>
            <person name="Burger G."/>
            <person name="Gray M.W."/>
            <person name="Holland P.W.H."/>
            <person name="King N."/>
            <person name="Lang F.B.F."/>
            <person name="Roger A.J."/>
            <person name="Ruiz-Trillo I."/>
            <person name="Young S.K."/>
            <person name="Zeng Q."/>
            <person name="Gargeya S."/>
            <person name="Alvarado L."/>
            <person name="Berlin A."/>
            <person name="Chapman S.B."/>
            <person name="Chen Z."/>
            <person name="Freedman E."/>
            <person name="Gellesch M."/>
            <person name="Goldberg J."/>
            <person name="Griggs A."/>
            <person name="Gujja S."/>
            <person name="Heilman E."/>
            <person name="Heiman D."/>
            <person name="Howarth C."/>
            <person name="Mehta T."/>
            <person name="Neiman D."/>
            <person name="Pearson M."/>
            <person name="Roberts A."/>
            <person name="Saif S."/>
            <person name="Shea T."/>
            <person name="Shenoy N."/>
            <person name="Sisk P."/>
            <person name="Stolte C."/>
            <person name="Sykes S."/>
            <person name="White J."/>
            <person name="Yandava C."/>
            <person name="Haas B."/>
            <person name="Nusbaum C."/>
            <person name="Birren B."/>
        </authorList>
    </citation>
    <scope>NUCLEOTIDE SEQUENCE [LARGE SCALE GENOMIC DNA]</scope>
    <source>
        <strain evidence="2">ATCC 50818</strain>
    </source>
</reference>
<dbReference type="EMBL" id="GL832979">
    <property type="protein sequence ID" value="EGD77809.1"/>
    <property type="molecule type" value="Genomic_DNA"/>
</dbReference>
<name>F2UL10_SALR5</name>